<evidence type="ECO:0000313" key="1">
    <source>
        <dbReference type="EMBL" id="KCW46114.1"/>
    </source>
</evidence>
<organism evidence="1">
    <name type="scientific">Eucalyptus grandis</name>
    <name type="common">Flooded gum</name>
    <dbReference type="NCBI Taxonomy" id="71139"/>
    <lineage>
        <taxon>Eukaryota</taxon>
        <taxon>Viridiplantae</taxon>
        <taxon>Streptophyta</taxon>
        <taxon>Embryophyta</taxon>
        <taxon>Tracheophyta</taxon>
        <taxon>Spermatophyta</taxon>
        <taxon>Magnoliopsida</taxon>
        <taxon>eudicotyledons</taxon>
        <taxon>Gunneridae</taxon>
        <taxon>Pentapetalae</taxon>
        <taxon>rosids</taxon>
        <taxon>malvids</taxon>
        <taxon>Myrtales</taxon>
        <taxon>Myrtaceae</taxon>
        <taxon>Myrtoideae</taxon>
        <taxon>Eucalypteae</taxon>
        <taxon>Eucalyptus</taxon>
    </lineage>
</organism>
<accession>A0A058ZXC9</accession>
<reference evidence="1" key="1">
    <citation type="submission" date="2013-07" db="EMBL/GenBank/DDBJ databases">
        <title>The genome of Eucalyptus grandis.</title>
        <authorList>
            <person name="Schmutz J."/>
            <person name="Hayes R."/>
            <person name="Myburg A."/>
            <person name="Tuskan G."/>
            <person name="Grattapaglia D."/>
            <person name="Rokhsar D.S."/>
        </authorList>
    </citation>
    <scope>NUCLEOTIDE SEQUENCE</scope>
    <source>
        <tissue evidence="1">Leaf extractions</tissue>
    </source>
</reference>
<dbReference type="EMBL" id="KK198763">
    <property type="protein sequence ID" value="KCW46114.1"/>
    <property type="molecule type" value="Genomic_DNA"/>
</dbReference>
<sequence length="85" mass="8776">MARGGVGRQRLVGIVGRRGTGRKAVASPDSGLGRFAVGSGQSRCVRQQLGAPAKGVAGRETSGAGVDRKRGHLVWWRGEAAPRAV</sequence>
<protein>
    <submittedName>
        <fullName evidence="1">Uncharacterized protein</fullName>
    </submittedName>
</protein>
<name>A0A058ZXC9_EUCGR</name>
<gene>
    <name evidence="1" type="ORF">EUGRSUZ_K00037</name>
</gene>
<dbReference type="InParanoid" id="A0A058ZXC9"/>
<dbReference type="AlphaFoldDB" id="A0A058ZXC9"/>
<dbReference type="Gramene" id="KCW46114">
    <property type="protein sequence ID" value="KCW46114"/>
    <property type="gene ID" value="EUGRSUZ_K00037"/>
</dbReference>
<proteinExistence type="predicted"/>